<accession>A0ABS4B8J5</accession>
<proteinExistence type="inferred from homology"/>
<organism evidence="6 7">
    <name type="scientific">Aeromonas sanarellii</name>
    <dbReference type="NCBI Taxonomy" id="633415"/>
    <lineage>
        <taxon>Bacteria</taxon>
        <taxon>Pseudomonadati</taxon>
        <taxon>Pseudomonadota</taxon>
        <taxon>Gammaproteobacteria</taxon>
        <taxon>Aeromonadales</taxon>
        <taxon>Aeromonadaceae</taxon>
        <taxon>Aeromonas</taxon>
    </lineage>
</organism>
<dbReference type="EC" id="5.1.3.3" evidence="5"/>
<comment type="catalytic activity">
    <reaction evidence="5">
        <text>alpha-D-glucose = beta-D-glucose</text>
        <dbReference type="Rhea" id="RHEA:10264"/>
        <dbReference type="ChEBI" id="CHEBI:15903"/>
        <dbReference type="ChEBI" id="CHEBI:17925"/>
        <dbReference type="EC" id="5.1.3.3"/>
    </reaction>
</comment>
<dbReference type="InterPro" id="IPR014718">
    <property type="entry name" value="GH-type_carb-bd"/>
</dbReference>
<evidence type="ECO:0000256" key="1">
    <source>
        <dbReference type="ARBA" id="ARBA00005028"/>
    </source>
</evidence>
<comment type="similarity">
    <text evidence="2 5">Belongs to the aldose epimerase family.</text>
</comment>
<dbReference type="NCBIfam" id="NF008277">
    <property type="entry name" value="PRK11055.1"/>
    <property type="match status" value="1"/>
</dbReference>
<sequence length="323" mass="36130">MQEFHLQNEAGLKASVLDFGATLTELGLTVDGQYRNVVLACEPADYANQSAYLGAMVGRFANRIGGSRLVRDGREWLLSANEGTTCLHGGHDSVHNRTWQLVEQAADRLRLRTRLADGEQGFPGNLEVELEYRLEQLDLVIELTATTDAPTPVNLTSHAYFNLDGGDVRDHCIRIAADRYLPTDERSIPLGKAEVDGPFDLRQTRRIGADWQDHPQLVRCRGYDHCFLLDGSQDEPAVTLLSGDQRLCLEMYTDQPGVQLYTGNWLAGTPARGGGEWQNYQGLCLEAQQLPDSPNRPELGDPWLLPGQTYRHQTRYRLIPTDK</sequence>
<evidence type="ECO:0000256" key="4">
    <source>
        <dbReference type="ARBA" id="ARBA00023277"/>
    </source>
</evidence>
<dbReference type="EMBL" id="JAGIQF010000007">
    <property type="protein sequence ID" value="MBP0603608.1"/>
    <property type="molecule type" value="Genomic_DNA"/>
</dbReference>
<protein>
    <recommendedName>
        <fullName evidence="5">Aldose 1-epimerase</fullName>
        <ecNumber evidence="5">5.1.3.3</ecNumber>
    </recommendedName>
</protein>
<dbReference type="Proteomes" id="UP000666661">
    <property type="component" value="Unassembled WGS sequence"/>
</dbReference>
<dbReference type="Pfam" id="PF01263">
    <property type="entry name" value="Aldose_epim"/>
    <property type="match status" value="1"/>
</dbReference>
<dbReference type="SUPFAM" id="SSF74650">
    <property type="entry name" value="Galactose mutarotase-like"/>
    <property type="match status" value="1"/>
</dbReference>
<dbReference type="InterPro" id="IPR008183">
    <property type="entry name" value="Aldose_1/G6P_1-epimerase"/>
</dbReference>
<dbReference type="PIRSF" id="PIRSF005096">
    <property type="entry name" value="GALM"/>
    <property type="match status" value="1"/>
</dbReference>
<reference evidence="6 7" key="1">
    <citation type="submission" date="2021-03" db="EMBL/GenBank/DDBJ databases">
        <title>Plant growth promoting bacteria isolated from wild legumes nodules and trapping Phaseolus vulgaris L. nodules in the center and southern Mexico.</title>
        <authorList>
            <person name="Estrada P."/>
        </authorList>
    </citation>
    <scope>NUCLEOTIDE SEQUENCE [LARGE SCALE GENOMIC DNA]</scope>
    <source>
        <strain evidence="6 7">MaGu-431</strain>
    </source>
</reference>
<name>A0ABS4B8J5_9GAMM</name>
<dbReference type="InterPro" id="IPR047215">
    <property type="entry name" value="Galactose_mutarotase-like"/>
</dbReference>
<dbReference type="InterPro" id="IPR015443">
    <property type="entry name" value="Aldose_1-epimerase"/>
</dbReference>
<comment type="caution">
    <text evidence="6">The sequence shown here is derived from an EMBL/GenBank/DDBJ whole genome shotgun (WGS) entry which is preliminary data.</text>
</comment>
<dbReference type="PANTHER" id="PTHR10091:SF0">
    <property type="entry name" value="GALACTOSE MUTAROTASE"/>
    <property type="match status" value="1"/>
</dbReference>
<dbReference type="CDD" id="cd09019">
    <property type="entry name" value="galactose_mutarotase_like"/>
    <property type="match status" value="1"/>
</dbReference>
<evidence type="ECO:0000256" key="2">
    <source>
        <dbReference type="ARBA" id="ARBA00006206"/>
    </source>
</evidence>
<dbReference type="Gene3D" id="2.70.98.10">
    <property type="match status" value="1"/>
</dbReference>
<dbReference type="RefSeq" id="WP_209794314.1">
    <property type="nucleotide sequence ID" value="NZ_JAGIQF010000007.1"/>
</dbReference>
<keyword evidence="3 5" id="KW-0413">Isomerase</keyword>
<comment type="pathway">
    <text evidence="1 5">Carbohydrate metabolism; hexose metabolism.</text>
</comment>
<gene>
    <name evidence="6" type="ORF">J8I01_13955</name>
</gene>
<dbReference type="PANTHER" id="PTHR10091">
    <property type="entry name" value="ALDOSE-1-EPIMERASE"/>
    <property type="match status" value="1"/>
</dbReference>
<dbReference type="InterPro" id="IPR011013">
    <property type="entry name" value="Gal_mutarotase_sf_dom"/>
</dbReference>
<evidence type="ECO:0000313" key="6">
    <source>
        <dbReference type="EMBL" id="MBP0603608.1"/>
    </source>
</evidence>
<keyword evidence="7" id="KW-1185">Reference proteome</keyword>
<evidence type="ECO:0000256" key="5">
    <source>
        <dbReference type="PIRNR" id="PIRNR005096"/>
    </source>
</evidence>
<evidence type="ECO:0000313" key="7">
    <source>
        <dbReference type="Proteomes" id="UP000666661"/>
    </source>
</evidence>
<evidence type="ECO:0000256" key="3">
    <source>
        <dbReference type="ARBA" id="ARBA00023235"/>
    </source>
</evidence>
<keyword evidence="4 5" id="KW-0119">Carbohydrate metabolism</keyword>